<dbReference type="Gene3D" id="3.40.50.1820">
    <property type="entry name" value="alpha/beta hydrolase"/>
    <property type="match status" value="1"/>
</dbReference>
<dbReference type="SUPFAM" id="SSF53474">
    <property type="entry name" value="alpha/beta-Hydrolases"/>
    <property type="match status" value="1"/>
</dbReference>
<evidence type="ECO:0000313" key="2">
    <source>
        <dbReference type="Proteomes" id="UP000466794"/>
    </source>
</evidence>
<dbReference type="InterPro" id="IPR029058">
    <property type="entry name" value="AB_hydrolase_fold"/>
</dbReference>
<keyword evidence="1" id="KW-0378">Hydrolase</keyword>
<name>A0A7K1UQL2_9NOCA</name>
<reference evidence="1 2" key="1">
    <citation type="submission" date="2019-12" db="EMBL/GenBank/DDBJ databases">
        <title>Nocardia sp. nov. ET3-3 isolated from soil.</title>
        <authorList>
            <person name="Kanchanasin P."/>
            <person name="Tanasupawat S."/>
            <person name="Yuki M."/>
            <person name="Kudo T."/>
        </authorList>
    </citation>
    <scope>NUCLEOTIDE SEQUENCE [LARGE SCALE GENOMIC DNA]</scope>
    <source>
        <strain evidence="1 2">ET3-3</strain>
    </source>
</reference>
<dbReference type="RefSeq" id="WP_157355374.1">
    <property type="nucleotide sequence ID" value="NZ_WRPP01000001.1"/>
</dbReference>
<dbReference type="EMBL" id="WRPP01000001">
    <property type="protein sequence ID" value="MVU76632.1"/>
    <property type="molecule type" value="Genomic_DNA"/>
</dbReference>
<dbReference type="InterPro" id="IPR053145">
    <property type="entry name" value="AB_hydrolase_Est10"/>
</dbReference>
<sequence>MTVDIDSASVATEVAELLRDERFEDLSALFAPRLAAVVSAETVRVAWIGEIAKIGAVRTIGTPVVAPAADGLDSARVTVTCERGALAVHLAVDGDGRLHGLRLASADESGWNPPDYADPRLFTEREVTVGTGDTAVGATLTLPRGRGDRPGIVLVSSGPLDRDVTTGPNKPFKDLAWGLAARGVAVLRFDKLTYAHSGFESAPGFTMVEEYVPHTLAAAEILRRQPGVDPARVYVAGHSGGGKAAPRIAAADPAIAGVVLLAADTVPLPRSILRALDHIAVVEPERDLTEMMASTRLQVAATESPMLTPETPTAGLLFDWPASYWLDLREYDQVATAAGLGRPILIVQGGRDYQVTADEDLPGWEAGLAGTPEVTVRVYPAVDHMLYPGTGPSKPSDYARPNHVDPAVISDIADWVGAEPVRPTWRDGLATCWNRLRGSGSRASISA</sequence>
<organism evidence="1 2">
    <name type="scientific">Nocardia terrae</name>
    <dbReference type="NCBI Taxonomy" id="2675851"/>
    <lineage>
        <taxon>Bacteria</taxon>
        <taxon>Bacillati</taxon>
        <taxon>Actinomycetota</taxon>
        <taxon>Actinomycetes</taxon>
        <taxon>Mycobacteriales</taxon>
        <taxon>Nocardiaceae</taxon>
        <taxon>Nocardia</taxon>
    </lineage>
</organism>
<keyword evidence="2" id="KW-1185">Reference proteome</keyword>
<dbReference type="AlphaFoldDB" id="A0A7K1UQL2"/>
<comment type="caution">
    <text evidence="1">The sequence shown here is derived from an EMBL/GenBank/DDBJ whole genome shotgun (WGS) entry which is preliminary data.</text>
</comment>
<accession>A0A7K1UQL2</accession>
<proteinExistence type="predicted"/>
<gene>
    <name evidence="1" type="ORF">GPX89_05155</name>
</gene>
<dbReference type="Proteomes" id="UP000466794">
    <property type="component" value="Unassembled WGS sequence"/>
</dbReference>
<evidence type="ECO:0000313" key="1">
    <source>
        <dbReference type="EMBL" id="MVU76632.1"/>
    </source>
</evidence>
<dbReference type="PANTHER" id="PTHR43265:SF1">
    <property type="entry name" value="ESTERASE ESTD"/>
    <property type="match status" value="1"/>
</dbReference>
<dbReference type="GO" id="GO:0052689">
    <property type="term" value="F:carboxylic ester hydrolase activity"/>
    <property type="evidence" value="ECO:0007669"/>
    <property type="project" value="TreeGrafter"/>
</dbReference>
<protein>
    <submittedName>
        <fullName evidence="1">Alpha/beta fold hydrolase</fullName>
    </submittedName>
</protein>
<dbReference type="PANTHER" id="PTHR43265">
    <property type="entry name" value="ESTERASE ESTD"/>
    <property type="match status" value="1"/>
</dbReference>